<dbReference type="KEGG" id="ein:Eint_110290"/>
<dbReference type="GeneID" id="9699597"/>
<dbReference type="AlphaFoldDB" id="E0SAA4"/>
<sequence length="139" mass="16122">MKDLIRQAPFDKHLSPLVPFVSQGRKKQLPRVEGISKFIKHLKSRGKKNELFIAGATAKEALKEAFCERFPIRDIKVFKRYAFVSVEENANIDDVPGKYHSIGGNLIYVDYAKGGDPKFIPNRLKNRINFWHNYKNKFK</sequence>
<dbReference type="OrthoDB" id="2191725at2759"/>
<proteinExistence type="predicted"/>
<gene>
    <name evidence="1" type="ORF">Eint_110290</name>
</gene>
<evidence type="ECO:0000313" key="1">
    <source>
        <dbReference type="EMBL" id="ADM12529.1"/>
    </source>
</evidence>
<dbReference type="SUPFAM" id="SSF54928">
    <property type="entry name" value="RNA-binding domain, RBD"/>
    <property type="match status" value="1"/>
</dbReference>
<reference evidence="1 2" key="1">
    <citation type="journal article" date="2010" name="Nat. Commun.">
        <title>The complete sequence of the smallest known nuclear genome from the microsporidian Encephalitozoon intestinalis.</title>
        <authorList>
            <person name="Corradi N."/>
            <person name="Pombert J.-F."/>
            <person name="Farinelli L."/>
            <person name="Didier E.S."/>
            <person name="Keeling P.J."/>
        </authorList>
    </citation>
    <scope>NUCLEOTIDE SEQUENCE [LARGE SCALE GENOMIC DNA]</scope>
    <source>
        <strain evidence="1 2">ATCC 50506</strain>
    </source>
</reference>
<name>E0SAA4_ENCIT</name>
<keyword evidence="2" id="KW-1185">Reference proteome</keyword>
<dbReference type="InterPro" id="IPR035979">
    <property type="entry name" value="RBD_domain_sf"/>
</dbReference>
<accession>E0SAA4</accession>
<dbReference type="HOGENOM" id="CLU_1896190_0_0_1"/>
<evidence type="ECO:0000313" key="2">
    <source>
        <dbReference type="Proteomes" id="UP000002313"/>
    </source>
</evidence>
<dbReference type="VEuPathDB" id="MicrosporidiaDB:Eint_110290"/>
<dbReference type="GO" id="GO:0003676">
    <property type="term" value="F:nucleic acid binding"/>
    <property type="evidence" value="ECO:0007669"/>
    <property type="project" value="InterPro"/>
</dbReference>
<dbReference type="RefSeq" id="XP_003073889.1">
    <property type="nucleotide sequence ID" value="XM_003073843.1"/>
</dbReference>
<dbReference type="EMBL" id="CP001952">
    <property type="protein sequence ID" value="ADM12529.1"/>
    <property type="molecule type" value="Genomic_DNA"/>
</dbReference>
<reference evidence="1 2" key="2">
    <citation type="journal article" date="2012" name="Proc. Natl. Acad. Sci. U.S.A.">
        <title>Gain and loss of multiple functionally related, horizontally transferred genes in the reduced genomes of two microsporidian parasites.</title>
        <authorList>
            <person name="Pombert J.-F."/>
            <person name="Selman M."/>
            <person name="Burki F."/>
            <person name="Bardell F.T."/>
            <person name="Farinelli L."/>
            <person name="Solter L.F."/>
            <person name="Whitman D.W."/>
            <person name="Weiss L.M."/>
            <person name="Corradi N."/>
            <person name="Keeling P.J."/>
        </authorList>
    </citation>
    <scope>NUCLEOTIDE SEQUENCE [LARGE SCALE GENOMIC DNA]</scope>
    <source>
        <strain evidence="1 2">ATCC 50506</strain>
    </source>
</reference>
<protein>
    <submittedName>
        <fullName evidence="1">Uncharacterized protein</fullName>
    </submittedName>
</protein>
<organism evidence="1 2">
    <name type="scientific">Encephalitozoon intestinalis (strain ATCC 50506)</name>
    <name type="common">Microsporidian parasite</name>
    <name type="synonym">Septata intestinalis</name>
    <dbReference type="NCBI Taxonomy" id="876142"/>
    <lineage>
        <taxon>Eukaryota</taxon>
        <taxon>Fungi</taxon>
        <taxon>Fungi incertae sedis</taxon>
        <taxon>Microsporidia</taxon>
        <taxon>Unikaryonidae</taxon>
        <taxon>Encephalitozoon</taxon>
    </lineage>
</organism>
<dbReference type="Proteomes" id="UP000002313">
    <property type="component" value="Chromosome XI"/>
</dbReference>